<evidence type="ECO:0000256" key="2">
    <source>
        <dbReference type="ARBA" id="ARBA00023125"/>
    </source>
</evidence>
<keyword evidence="2 4" id="KW-0238">DNA-binding</keyword>
<dbReference type="PROSITE" id="PS50977">
    <property type="entry name" value="HTH_TETR_2"/>
    <property type="match status" value="1"/>
</dbReference>
<dbReference type="SUPFAM" id="SSF48498">
    <property type="entry name" value="Tetracyclin repressor-like, C-terminal domain"/>
    <property type="match status" value="1"/>
</dbReference>
<proteinExistence type="predicted"/>
<evidence type="ECO:0000256" key="4">
    <source>
        <dbReference type="PROSITE-ProRule" id="PRU00335"/>
    </source>
</evidence>
<dbReference type="PANTHER" id="PTHR30055">
    <property type="entry name" value="HTH-TYPE TRANSCRIPTIONAL REGULATOR RUTR"/>
    <property type="match status" value="1"/>
</dbReference>
<feature type="domain" description="HTH tetR-type" evidence="5">
    <location>
        <begin position="10"/>
        <end position="70"/>
    </location>
</feature>
<dbReference type="EMBL" id="CP086322">
    <property type="protein sequence ID" value="UQA92206.1"/>
    <property type="molecule type" value="Genomic_DNA"/>
</dbReference>
<dbReference type="InterPro" id="IPR050109">
    <property type="entry name" value="HTH-type_TetR-like_transc_reg"/>
</dbReference>
<dbReference type="PANTHER" id="PTHR30055:SF234">
    <property type="entry name" value="HTH-TYPE TRANSCRIPTIONAL REGULATOR BETI"/>
    <property type="match status" value="1"/>
</dbReference>
<keyword evidence="3" id="KW-0804">Transcription</keyword>
<dbReference type="SUPFAM" id="SSF46689">
    <property type="entry name" value="Homeodomain-like"/>
    <property type="match status" value="1"/>
</dbReference>
<evidence type="ECO:0000256" key="1">
    <source>
        <dbReference type="ARBA" id="ARBA00023015"/>
    </source>
</evidence>
<dbReference type="InterPro" id="IPR041583">
    <property type="entry name" value="TetR_C_31"/>
</dbReference>
<keyword evidence="1" id="KW-0805">Transcription regulation</keyword>
<dbReference type="InterPro" id="IPR001647">
    <property type="entry name" value="HTH_TetR"/>
</dbReference>
<dbReference type="PRINTS" id="PR00455">
    <property type="entry name" value="HTHTETR"/>
</dbReference>
<protein>
    <submittedName>
        <fullName evidence="6">TetR/AcrR family transcriptional regulator</fullName>
    </submittedName>
</protein>
<reference evidence="6" key="1">
    <citation type="submission" date="2021-10" db="EMBL/GenBank/DDBJ databases">
        <title>Streptomyces nigrumlapis sp.nov.,an antimicrobial producing actinobacterium isolated from Black Gobi rocks.</title>
        <authorList>
            <person name="Wen Y."/>
            <person name="Zhang W."/>
            <person name="Liu X.G."/>
        </authorList>
    </citation>
    <scope>NUCLEOTIDE SEQUENCE</scope>
    <source>
        <strain evidence="6">ST13-2-2</strain>
    </source>
</reference>
<dbReference type="InterPro" id="IPR009057">
    <property type="entry name" value="Homeodomain-like_sf"/>
</dbReference>
<organism evidence="6 7">
    <name type="scientific">Streptomyces halobius</name>
    <dbReference type="NCBI Taxonomy" id="2879846"/>
    <lineage>
        <taxon>Bacteria</taxon>
        <taxon>Bacillati</taxon>
        <taxon>Actinomycetota</taxon>
        <taxon>Actinomycetes</taxon>
        <taxon>Kitasatosporales</taxon>
        <taxon>Streptomycetaceae</taxon>
        <taxon>Streptomyces</taxon>
    </lineage>
</organism>
<evidence type="ECO:0000313" key="6">
    <source>
        <dbReference type="EMBL" id="UQA92206.1"/>
    </source>
</evidence>
<evidence type="ECO:0000313" key="7">
    <source>
        <dbReference type="Proteomes" id="UP000830115"/>
    </source>
</evidence>
<feature type="DNA-binding region" description="H-T-H motif" evidence="4">
    <location>
        <begin position="33"/>
        <end position="52"/>
    </location>
</feature>
<dbReference type="Pfam" id="PF17940">
    <property type="entry name" value="TetR_C_31"/>
    <property type="match status" value="1"/>
</dbReference>
<sequence length="197" mass="21068">MTSSAAARGHEVRQRLLTAAVELIPERGWTAVSTRILAERAGVTPSVVHYHFPSLSALLNEAVVGLMRRALAELDALLDTARTPVDAVDAILASVDQYTGADPTSLLTVEAYLAATRDERLREQIGDVVEVFQQRFGRWLGERGVPAPDETAAVLVAAVDGLLLHRGLGTGPDAGPVVTVLRRLVSESTAKEEHGCE</sequence>
<name>A0ABY4M732_9ACTN</name>
<dbReference type="InterPro" id="IPR036271">
    <property type="entry name" value="Tet_transcr_reg_TetR-rel_C_sf"/>
</dbReference>
<dbReference type="Proteomes" id="UP000830115">
    <property type="component" value="Chromosome"/>
</dbReference>
<dbReference type="Gene3D" id="1.10.357.10">
    <property type="entry name" value="Tetracycline Repressor, domain 2"/>
    <property type="match status" value="1"/>
</dbReference>
<dbReference type="RefSeq" id="WP_248863070.1">
    <property type="nucleotide sequence ID" value="NZ_CP086322.1"/>
</dbReference>
<evidence type="ECO:0000256" key="3">
    <source>
        <dbReference type="ARBA" id="ARBA00023163"/>
    </source>
</evidence>
<dbReference type="Pfam" id="PF00440">
    <property type="entry name" value="TetR_N"/>
    <property type="match status" value="1"/>
</dbReference>
<keyword evidence="7" id="KW-1185">Reference proteome</keyword>
<accession>A0ABY4M732</accession>
<gene>
    <name evidence="6" type="ORF">K9S39_10490</name>
</gene>
<evidence type="ECO:0000259" key="5">
    <source>
        <dbReference type="PROSITE" id="PS50977"/>
    </source>
</evidence>